<dbReference type="AlphaFoldDB" id="A0A1J4SG42"/>
<dbReference type="CDD" id="cd01335">
    <property type="entry name" value="Radical_SAM"/>
    <property type="match status" value="1"/>
</dbReference>
<dbReference type="GO" id="GO:0046872">
    <property type="term" value="F:metal ion binding"/>
    <property type="evidence" value="ECO:0007669"/>
    <property type="project" value="UniProtKB-KW"/>
</dbReference>
<dbReference type="STRING" id="1817893.AUJ66_03955"/>
<evidence type="ECO:0000256" key="5">
    <source>
        <dbReference type="ARBA" id="ARBA00023004"/>
    </source>
</evidence>
<gene>
    <name evidence="8" type="ORF">AUJ66_03955</name>
</gene>
<evidence type="ECO:0000259" key="7">
    <source>
        <dbReference type="PROSITE" id="PS51918"/>
    </source>
</evidence>
<evidence type="ECO:0000313" key="9">
    <source>
        <dbReference type="Proteomes" id="UP000182278"/>
    </source>
</evidence>
<dbReference type="EMBL" id="MNUO01000057">
    <property type="protein sequence ID" value="OIN97245.1"/>
    <property type="molecule type" value="Genomic_DNA"/>
</dbReference>
<evidence type="ECO:0000256" key="2">
    <source>
        <dbReference type="ARBA" id="ARBA00022485"/>
    </source>
</evidence>
<evidence type="ECO:0000313" key="8">
    <source>
        <dbReference type="EMBL" id="OIN97245.1"/>
    </source>
</evidence>
<dbReference type="InterPro" id="IPR050377">
    <property type="entry name" value="Radical_SAM_PqqE_MftC-like"/>
</dbReference>
<organism evidence="8 9">
    <name type="scientific">Candidatus Desantisbacteria bacterium CG1_02_38_46</name>
    <dbReference type="NCBI Taxonomy" id="1817893"/>
    <lineage>
        <taxon>Bacteria</taxon>
        <taxon>Candidatus Desantisiibacteriota</taxon>
    </lineage>
</organism>
<keyword evidence="6" id="KW-0411">Iron-sulfur</keyword>
<dbReference type="InterPro" id="IPR007197">
    <property type="entry name" value="rSAM"/>
</dbReference>
<dbReference type="InterPro" id="IPR034391">
    <property type="entry name" value="AdoMet-like_SPASM_containing"/>
</dbReference>
<name>A0A1J4SG42_9BACT</name>
<dbReference type="PANTHER" id="PTHR11228">
    <property type="entry name" value="RADICAL SAM DOMAIN PROTEIN"/>
    <property type="match status" value="1"/>
</dbReference>
<reference evidence="8 9" key="1">
    <citation type="journal article" date="2016" name="Environ. Microbiol.">
        <title>Genomic resolution of a cold subsurface aquifer community provides metabolic insights for novel microbes adapted to high CO concentrations.</title>
        <authorList>
            <person name="Probst A.J."/>
            <person name="Castelle C.J."/>
            <person name="Singh A."/>
            <person name="Brown C.T."/>
            <person name="Anantharaman K."/>
            <person name="Sharon I."/>
            <person name="Hug L.A."/>
            <person name="Burstein D."/>
            <person name="Emerson J.B."/>
            <person name="Thomas B.C."/>
            <person name="Banfield J.F."/>
        </authorList>
    </citation>
    <scope>NUCLEOTIDE SEQUENCE [LARGE SCALE GENOMIC DNA]</scope>
    <source>
        <strain evidence="8">CG1_02_38_46</strain>
    </source>
</reference>
<keyword evidence="4" id="KW-0479">Metal-binding</keyword>
<dbReference type="GO" id="GO:0003824">
    <property type="term" value="F:catalytic activity"/>
    <property type="evidence" value="ECO:0007669"/>
    <property type="project" value="InterPro"/>
</dbReference>
<keyword evidence="3" id="KW-0949">S-adenosyl-L-methionine</keyword>
<keyword evidence="2" id="KW-0004">4Fe-4S</keyword>
<dbReference type="SFLD" id="SFLDG01387">
    <property type="entry name" value="BtrN-like_SPASM_domain_contain"/>
    <property type="match status" value="1"/>
</dbReference>
<dbReference type="SFLD" id="SFLDS00029">
    <property type="entry name" value="Radical_SAM"/>
    <property type="match status" value="1"/>
</dbReference>
<comment type="cofactor">
    <cofactor evidence="1">
        <name>[4Fe-4S] cluster</name>
        <dbReference type="ChEBI" id="CHEBI:49883"/>
    </cofactor>
</comment>
<dbReference type="NCBIfam" id="TIGR04085">
    <property type="entry name" value="rSAM_more_4Fe4S"/>
    <property type="match status" value="1"/>
</dbReference>
<protein>
    <recommendedName>
        <fullName evidence="7">Radical SAM core domain-containing protein</fullName>
    </recommendedName>
</protein>
<dbReference type="InterPro" id="IPR058240">
    <property type="entry name" value="rSAM_sf"/>
</dbReference>
<evidence type="ECO:0000256" key="4">
    <source>
        <dbReference type="ARBA" id="ARBA00022723"/>
    </source>
</evidence>
<evidence type="ECO:0000256" key="6">
    <source>
        <dbReference type="ARBA" id="ARBA00023014"/>
    </source>
</evidence>
<dbReference type="PROSITE" id="PS51918">
    <property type="entry name" value="RADICAL_SAM"/>
    <property type="match status" value="1"/>
</dbReference>
<dbReference type="SUPFAM" id="SSF102114">
    <property type="entry name" value="Radical SAM enzymes"/>
    <property type="match status" value="1"/>
</dbReference>
<dbReference type="Pfam" id="PF04055">
    <property type="entry name" value="Radical_SAM"/>
    <property type="match status" value="1"/>
</dbReference>
<proteinExistence type="predicted"/>
<evidence type="ECO:0000256" key="3">
    <source>
        <dbReference type="ARBA" id="ARBA00022691"/>
    </source>
</evidence>
<accession>A0A1J4SG42</accession>
<dbReference type="Pfam" id="PF13186">
    <property type="entry name" value="SPASM"/>
    <property type="match status" value="1"/>
</dbReference>
<dbReference type="Proteomes" id="UP000182278">
    <property type="component" value="Unassembled WGS sequence"/>
</dbReference>
<sequence length="319" mass="37831">MQEIDVIEEYQKYFSDRKQFSFPLRVTVELTNHCNLDCPICPRQYLVKRPDYKEGFMDKELYQKIIDEMAEYPNVALVPFFRGESLLHPEFIKMLAYAKEKGIKPIQLATNATLLNEKTSRNLLDLEIDFISFSLDASGKESYEKIRVGANYEKVMENIENFLVEKQERGLKRPAVQVSVVKTEATKEKIPRFISFWLKKVERVRVYEEHSTNRKFGSLKNSPDLKEERKPCLKPLSDIVIYWDGDVALCNHDWNRKEPFGNIRKESIRNVWNGKNYNEIRKRQFENRAEEDPTCKGCDHWRLYYLPKRMIGELHTKND</sequence>
<dbReference type="Gene3D" id="3.20.20.70">
    <property type="entry name" value="Aldolase class I"/>
    <property type="match status" value="1"/>
</dbReference>
<dbReference type="GO" id="GO:0051536">
    <property type="term" value="F:iron-sulfur cluster binding"/>
    <property type="evidence" value="ECO:0007669"/>
    <property type="project" value="UniProtKB-KW"/>
</dbReference>
<dbReference type="CDD" id="cd21109">
    <property type="entry name" value="SPASM"/>
    <property type="match status" value="1"/>
</dbReference>
<dbReference type="PANTHER" id="PTHR11228:SF34">
    <property type="entry name" value="TUNGSTEN-CONTAINING ALDEHYDE FERREDOXIN OXIDOREDUCTASE COFACTOR MODIFYING PROTEIN"/>
    <property type="match status" value="1"/>
</dbReference>
<comment type="caution">
    <text evidence="8">The sequence shown here is derived from an EMBL/GenBank/DDBJ whole genome shotgun (WGS) entry which is preliminary data.</text>
</comment>
<dbReference type="SFLD" id="SFLDG01067">
    <property type="entry name" value="SPASM/twitch_domain_containing"/>
    <property type="match status" value="1"/>
</dbReference>
<evidence type="ECO:0000256" key="1">
    <source>
        <dbReference type="ARBA" id="ARBA00001966"/>
    </source>
</evidence>
<dbReference type="InterPro" id="IPR023885">
    <property type="entry name" value="4Fe4S-binding_SPASM_dom"/>
</dbReference>
<dbReference type="InterPro" id="IPR013785">
    <property type="entry name" value="Aldolase_TIM"/>
</dbReference>
<keyword evidence="5" id="KW-0408">Iron</keyword>
<feature type="domain" description="Radical SAM core" evidence="7">
    <location>
        <begin position="20"/>
        <end position="242"/>
    </location>
</feature>